<dbReference type="InterPro" id="IPR041685">
    <property type="entry name" value="AAA_GajA/Old/RecF-like"/>
</dbReference>
<dbReference type="RefSeq" id="WP_344703165.1">
    <property type="nucleotide sequence ID" value="NZ_BAABCK010000049.1"/>
</dbReference>
<reference evidence="4" key="1">
    <citation type="journal article" date="2019" name="Int. J. Syst. Evol. Microbiol.">
        <title>The Global Catalogue of Microorganisms (GCM) 10K type strain sequencing project: providing services to taxonomists for standard genome sequencing and annotation.</title>
        <authorList>
            <consortium name="The Broad Institute Genomics Platform"/>
            <consortium name="The Broad Institute Genome Sequencing Center for Infectious Disease"/>
            <person name="Wu L."/>
            <person name="Ma J."/>
        </authorList>
    </citation>
    <scope>NUCLEOTIDE SEQUENCE [LARGE SCALE GENOMIC DNA]</scope>
    <source>
        <strain evidence="4">JCM 16981</strain>
    </source>
</reference>
<evidence type="ECO:0000259" key="2">
    <source>
        <dbReference type="Pfam" id="PF20469"/>
    </source>
</evidence>
<dbReference type="EMBL" id="BAABCK010000049">
    <property type="protein sequence ID" value="GAA3727414.1"/>
    <property type="molecule type" value="Genomic_DNA"/>
</dbReference>
<dbReference type="PANTHER" id="PTHR43581:SF4">
    <property type="entry name" value="ATP_GTP PHOSPHATASE"/>
    <property type="match status" value="1"/>
</dbReference>
<dbReference type="Gene3D" id="3.40.50.300">
    <property type="entry name" value="P-loop containing nucleotide triphosphate hydrolases"/>
    <property type="match status" value="1"/>
</dbReference>
<keyword evidence="4" id="KW-1185">Reference proteome</keyword>
<feature type="domain" description="OLD protein-like TOPRIM" evidence="2">
    <location>
        <begin position="421"/>
        <end position="491"/>
    </location>
</feature>
<evidence type="ECO:0000313" key="3">
    <source>
        <dbReference type="EMBL" id="GAA3727414.1"/>
    </source>
</evidence>
<dbReference type="InterPro" id="IPR034139">
    <property type="entry name" value="TOPRIM_OLD"/>
</dbReference>
<evidence type="ECO:0000313" key="4">
    <source>
        <dbReference type="Proteomes" id="UP001500920"/>
    </source>
</evidence>
<gene>
    <name evidence="3" type="ORF">GCM10022378_15530</name>
</gene>
<dbReference type="InterPro" id="IPR051396">
    <property type="entry name" value="Bact_Antivir_Def_Nuclease"/>
</dbReference>
<protein>
    <submittedName>
        <fullName evidence="3">AAA family ATPase</fullName>
    </submittedName>
</protein>
<accession>A0ABP7EXX9</accession>
<dbReference type="Pfam" id="PF13175">
    <property type="entry name" value="AAA_15"/>
    <property type="match status" value="1"/>
</dbReference>
<dbReference type="InterPro" id="IPR027417">
    <property type="entry name" value="P-loop_NTPase"/>
</dbReference>
<dbReference type="SUPFAM" id="SSF52540">
    <property type="entry name" value="P-loop containing nucleoside triphosphate hydrolases"/>
    <property type="match status" value="1"/>
</dbReference>
<name>A0ABP7EXX9_9STAP</name>
<dbReference type="PANTHER" id="PTHR43581">
    <property type="entry name" value="ATP/GTP PHOSPHATASE"/>
    <property type="match status" value="1"/>
</dbReference>
<feature type="domain" description="Endonuclease GajA/Old nuclease/RecF-like AAA" evidence="1">
    <location>
        <begin position="1"/>
        <end position="374"/>
    </location>
</feature>
<dbReference type="Proteomes" id="UP001500920">
    <property type="component" value="Unassembled WGS sequence"/>
</dbReference>
<sequence>MILKTVKLKNFRGYKNPISVEFEELTAFIGKNDAGKSTILEALEIFFNNSLVVCEREDLNINADDSNIEITCVFSDVPAEIVLDTSSRTDLSSEYLLNADKELEIKKVFKATSAKPKPSIYIICNHPTIEPYNDLLSKKRPELKQIAKQLDIPEDKYNATSNTSLRSAILNSAEDLECESQELLIDKEDSKKIYESLEKFLPIYSLFQSDRASKDNDKEVTDPMSLAIEQALKEVMPELDKIKETVRKKAIETADRTLEKLKEMDKDLAKSLTPDFKSDPKFDSQFKLNIKSDDGISINKRGSGVRRLILLNFFRAEAERKLNDSNSRNIIYGFEEPETSQHPKHQEMLIKSFIQLAYNTNSQVVLTTHTPALAGLLPLESLRFVTKQNEERVIKSKDEDVYKEITETLGLMAENINAQTKAILLLEGQGDVVFIRHLCDMLKEGGAIPATLQESGFAFIPTGGCGNLKSWKTLKLADQFGVPWCVLQDSDEPTPAAQKNIEAIESLRAQEIKAYLTRKREPENYLHSSCFDSPLVIGDYMDAKKEVNKHTRVATSKVLEVYWPKMTFENIREVEKYTDDQGQTRFEFTEMIMDFLSLVD</sequence>
<dbReference type="Pfam" id="PF20469">
    <property type="entry name" value="OLD-like_TOPRIM"/>
    <property type="match status" value="1"/>
</dbReference>
<organism evidence="3 4">
    <name type="scientific">Salinicoccus jeotgali</name>
    <dbReference type="NCBI Taxonomy" id="381634"/>
    <lineage>
        <taxon>Bacteria</taxon>
        <taxon>Bacillati</taxon>
        <taxon>Bacillota</taxon>
        <taxon>Bacilli</taxon>
        <taxon>Bacillales</taxon>
        <taxon>Staphylococcaceae</taxon>
        <taxon>Salinicoccus</taxon>
    </lineage>
</organism>
<comment type="caution">
    <text evidence="3">The sequence shown here is derived from an EMBL/GenBank/DDBJ whole genome shotgun (WGS) entry which is preliminary data.</text>
</comment>
<evidence type="ECO:0000259" key="1">
    <source>
        <dbReference type="Pfam" id="PF13175"/>
    </source>
</evidence>
<proteinExistence type="predicted"/>